<dbReference type="RefSeq" id="WP_003595986.1">
    <property type="nucleotide sequence ID" value="NC_012811.1"/>
</dbReference>
<dbReference type="Proteomes" id="UP000009081">
    <property type="component" value="Plasmid megaplasmid"/>
</dbReference>
<proteinExistence type="predicted"/>
<keyword evidence="1" id="KW-0614">Plasmid</keyword>
<evidence type="ECO:0008006" key="3">
    <source>
        <dbReference type="Google" id="ProtNLM"/>
    </source>
</evidence>
<evidence type="ECO:0000313" key="1">
    <source>
        <dbReference type="EMBL" id="ACS44017.1"/>
    </source>
</evidence>
<accession>C5B6D5</accession>
<evidence type="ECO:0000313" key="2">
    <source>
        <dbReference type="Proteomes" id="UP000009081"/>
    </source>
</evidence>
<dbReference type="EMBL" id="CP001511">
    <property type="protein sequence ID" value="ACS44017.1"/>
    <property type="molecule type" value="Genomic_DNA"/>
</dbReference>
<sequence length="86" mass="9307">MSATLLKLPLPERQVAEREDVDVAAVRRSLKLSRDRMALAFGIPRNDLAQMELGNVKPRGLAKVLLVVASRDPSAVRGALESMGLA</sequence>
<dbReference type="Gene3D" id="1.10.260.40">
    <property type="entry name" value="lambda repressor-like DNA-binding domains"/>
    <property type="match status" value="1"/>
</dbReference>
<keyword evidence="2" id="KW-1185">Reference proteome</keyword>
<dbReference type="HOGENOM" id="CLU_2494307_0_0_5"/>
<dbReference type="GO" id="GO:0003677">
    <property type="term" value="F:DNA binding"/>
    <property type="evidence" value="ECO:0007669"/>
    <property type="project" value="InterPro"/>
</dbReference>
<reference evidence="1 2" key="1">
    <citation type="journal article" date="2009" name="PLoS ONE">
        <title>Methylobacterium genome sequences: a reference blueprint to investigate microbial metabolism of C1 compounds from natural and industrial sources.</title>
        <authorList>
            <person name="Vuilleumier S."/>
            <person name="Chistoserdova L."/>
            <person name="Lee M.-C."/>
            <person name="Bringel F."/>
            <person name="Lajus A."/>
            <person name="Zhou Y."/>
            <person name="Gourion B."/>
            <person name="Barbe V."/>
            <person name="Chang J."/>
            <person name="Cruveiller S."/>
            <person name="Dossat C."/>
            <person name="Gillett W."/>
            <person name="Gruffaz C."/>
            <person name="Haugen E."/>
            <person name="Hourcade E."/>
            <person name="Levy R."/>
            <person name="Mangenot S."/>
            <person name="Muller E."/>
            <person name="Nadalig T."/>
            <person name="Pagni M."/>
            <person name="Penny C."/>
            <person name="Peyraud R."/>
            <person name="Robinson D.G."/>
            <person name="Roche D."/>
            <person name="Rouy Z."/>
            <person name="Saenampechek C."/>
            <person name="Salvignol G."/>
            <person name="Vallenet D."/>
            <person name="Wu Z."/>
            <person name="Marx C.J."/>
            <person name="Vorholt J.A."/>
            <person name="Olson M.V."/>
            <person name="Kaul R."/>
            <person name="Weissenbach J."/>
            <person name="Medigue C."/>
            <person name="Lidstrom M.E."/>
        </authorList>
    </citation>
    <scope>NUCLEOTIDE SEQUENCE [LARGE SCALE GENOMIC DNA]</scope>
    <source>
        <strain evidence="2">ATCC 14718 / DSM 1338 / JCM 2805 / NCIMB 9133 / AM1</strain>
    </source>
</reference>
<dbReference type="AlphaFoldDB" id="C5B6D5"/>
<organism evidence="1 2">
    <name type="scientific">Methylorubrum extorquens (strain ATCC 14718 / DSM 1338 / JCM 2805 / NCIMB 9133 / AM1)</name>
    <name type="common">Methylobacterium extorquens</name>
    <dbReference type="NCBI Taxonomy" id="272630"/>
    <lineage>
        <taxon>Bacteria</taxon>
        <taxon>Pseudomonadati</taxon>
        <taxon>Pseudomonadota</taxon>
        <taxon>Alphaproteobacteria</taxon>
        <taxon>Hyphomicrobiales</taxon>
        <taxon>Methylobacteriaceae</taxon>
        <taxon>Methylorubrum</taxon>
    </lineage>
</organism>
<dbReference type="InterPro" id="IPR010982">
    <property type="entry name" value="Lambda_DNA-bd_dom_sf"/>
</dbReference>
<name>C5B6D5_METEA</name>
<geneLocation type="plasmid" evidence="1 2">
    <name>megaplasmid</name>
</geneLocation>
<gene>
    <name evidence="1" type="ordered locus">MexAM1_META2p1276</name>
</gene>
<protein>
    <recommendedName>
        <fullName evidence="3">Transcriptional regulator</fullName>
    </recommendedName>
</protein>
<dbReference type="KEGG" id="mea:Mex_2p1276"/>